<dbReference type="AlphaFoldDB" id="A0A8S9GHS5"/>
<feature type="compositionally biased region" description="Low complexity" evidence="1">
    <location>
        <begin position="130"/>
        <end position="142"/>
    </location>
</feature>
<accession>A0A8S9GHS5</accession>
<sequence>MANPWFPSGSASAFSLPLDTAGDSRSSTPPLPPDPPGPSCPFQDPLFPPLSSSKPTHLSLRTAYLGPVDKTSASAFPPSAAPSTAQAPEPVASVTDSRTTVPGSRSGNTVAHPPVSKNLIQNPPTPPSPTLTAATTSSSPPLILDTPLNPNAFTPPALNSAPPYKAASNTNNTQTNKPARPQPPLVERLRLSNDKSLSRLAPPQQPSLAPQTNSPAPKPLLHPVATSEAEDIVTNPKPLLLPVTFS</sequence>
<feature type="compositionally biased region" description="Pro residues" evidence="1">
    <location>
        <begin position="29"/>
        <end position="39"/>
    </location>
</feature>
<feature type="compositionally biased region" description="Low complexity" evidence="1">
    <location>
        <begin position="72"/>
        <end position="88"/>
    </location>
</feature>
<reference evidence="2" key="1">
    <citation type="submission" date="2019-12" db="EMBL/GenBank/DDBJ databases">
        <title>Genome sequencing and annotation of Brassica cretica.</title>
        <authorList>
            <person name="Studholme D.J."/>
            <person name="Sarris P.F."/>
        </authorList>
    </citation>
    <scope>NUCLEOTIDE SEQUENCE</scope>
    <source>
        <strain evidence="2">PFS-102/07</strain>
        <tissue evidence="2">Leaf</tissue>
    </source>
</reference>
<dbReference type="EMBL" id="QGKY02001925">
    <property type="protein sequence ID" value="KAF2545049.1"/>
    <property type="molecule type" value="Genomic_DNA"/>
</dbReference>
<feature type="compositionally biased region" description="Polar residues" evidence="1">
    <location>
        <begin position="167"/>
        <end position="177"/>
    </location>
</feature>
<comment type="caution">
    <text evidence="2">The sequence shown here is derived from an EMBL/GenBank/DDBJ whole genome shotgun (WGS) entry which is preliminary data.</text>
</comment>
<evidence type="ECO:0000313" key="2">
    <source>
        <dbReference type="EMBL" id="KAF2545049.1"/>
    </source>
</evidence>
<gene>
    <name evidence="2" type="ORF">F2Q70_00023237</name>
</gene>
<evidence type="ECO:0000256" key="1">
    <source>
        <dbReference type="SAM" id="MobiDB-lite"/>
    </source>
</evidence>
<feature type="compositionally biased region" description="Low complexity" evidence="1">
    <location>
        <begin position="200"/>
        <end position="211"/>
    </location>
</feature>
<feature type="compositionally biased region" description="Polar residues" evidence="1">
    <location>
        <begin position="94"/>
        <end position="109"/>
    </location>
</feature>
<feature type="region of interest" description="Disordered" evidence="1">
    <location>
        <begin position="1"/>
        <end position="229"/>
    </location>
</feature>
<protein>
    <submittedName>
        <fullName evidence="2">Uncharacterized protein</fullName>
    </submittedName>
</protein>
<name>A0A8S9GHS5_BRACR</name>
<proteinExistence type="predicted"/>
<organism evidence="2">
    <name type="scientific">Brassica cretica</name>
    <name type="common">Mustard</name>
    <dbReference type="NCBI Taxonomy" id="69181"/>
    <lineage>
        <taxon>Eukaryota</taxon>
        <taxon>Viridiplantae</taxon>
        <taxon>Streptophyta</taxon>
        <taxon>Embryophyta</taxon>
        <taxon>Tracheophyta</taxon>
        <taxon>Spermatophyta</taxon>
        <taxon>Magnoliopsida</taxon>
        <taxon>eudicotyledons</taxon>
        <taxon>Gunneridae</taxon>
        <taxon>Pentapetalae</taxon>
        <taxon>rosids</taxon>
        <taxon>malvids</taxon>
        <taxon>Brassicales</taxon>
        <taxon>Brassicaceae</taxon>
        <taxon>Brassiceae</taxon>
        <taxon>Brassica</taxon>
    </lineage>
</organism>
<feature type="compositionally biased region" description="Basic and acidic residues" evidence="1">
    <location>
        <begin position="187"/>
        <end position="197"/>
    </location>
</feature>